<sequence length="90" mass="9669">MNVKTIQHGDEIEARGFVIDEDADAALKDIGVGLNAIAFICDEAHLGDAMAEISGADIASILRVFGRQAEMIHAQAVFANRAQARPRNVH</sequence>
<accession>A0A7V8U7A4</accession>
<dbReference type="Proteomes" id="UP000589292">
    <property type="component" value="Unassembled WGS sequence"/>
</dbReference>
<organism evidence="1 2">
    <name type="scientific">Sphingomonas ursincola</name>
    <dbReference type="NCBI Taxonomy" id="56361"/>
    <lineage>
        <taxon>Bacteria</taxon>
        <taxon>Pseudomonadati</taxon>
        <taxon>Pseudomonadota</taxon>
        <taxon>Alphaproteobacteria</taxon>
        <taxon>Sphingomonadales</taxon>
        <taxon>Sphingomonadaceae</taxon>
        <taxon>Sphingomonas</taxon>
    </lineage>
</organism>
<dbReference type="RefSeq" id="WP_181266333.1">
    <property type="nucleotide sequence ID" value="NZ_BAAAGB010000002.1"/>
</dbReference>
<dbReference type="AlphaFoldDB" id="A0A7V8U7A4"/>
<evidence type="ECO:0000313" key="1">
    <source>
        <dbReference type="EMBL" id="MBA1373222.1"/>
    </source>
</evidence>
<reference evidence="1 2" key="1">
    <citation type="journal article" date="1994" name="Int. J. Syst. Bacteriol.">
        <title>Phylogenetic positions of novel aerobic, bacteriochlorophyll a-containing bacteria and description of Roseococcus thiosulfatophilus gen. nov., sp. nov., Erythromicrobium ramosum gen. nov., sp. nov., and Erythrobacter litoralis sp. nov.</title>
        <authorList>
            <person name="Yurkov V."/>
            <person name="Stackebrandt E."/>
            <person name="Holmes A."/>
            <person name="Fuerst J.A."/>
            <person name="Hugenholtz P."/>
            <person name="Golecki J."/>
            <person name="Gad'on N."/>
            <person name="Gorlenko V.M."/>
            <person name="Kompantseva E.I."/>
            <person name="Drews G."/>
        </authorList>
    </citation>
    <scope>NUCLEOTIDE SEQUENCE [LARGE SCALE GENOMIC DNA]</scope>
    <source>
        <strain evidence="1 2">KR-99</strain>
    </source>
</reference>
<gene>
    <name evidence="1" type="ORF">FG486_02635</name>
</gene>
<dbReference type="EMBL" id="VDES01000001">
    <property type="protein sequence ID" value="MBA1373222.1"/>
    <property type="molecule type" value="Genomic_DNA"/>
</dbReference>
<keyword evidence="2" id="KW-1185">Reference proteome</keyword>
<name>A0A7V8U7A4_9SPHN</name>
<comment type="caution">
    <text evidence="1">The sequence shown here is derived from an EMBL/GenBank/DDBJ whole genome shotgun (WGS) entry which is preliminary data.</text>
</comment>
<proteinExistence type="predicted"/>
<protein>
    <submittedName>
        <fullName evidence="1">Uncharacterized protein</fullName>
    </submittedName>
</protein>
<evidence type="ECO:0000313" key="2">
    <source>
        <dbReference type="Proteomes" id="UP000589292"/>
    </source>
</evidence>